<comment type="caution">
    <text evidence="11">The sequence shown here is derived from an EMBL/GenBank/DDBJ whole genome shotgun (WGS) entry which is preliminary data.</text>
</comment>
<dbReference type="NCBIfam" id="TIGR00546">
    <property type="entry name" value="lnt"/>
    <property type="match status" value="1"/>
</dbReference>
<dbReference type="GO" id="GO:0005886">
    <property type="term" value="C:plasma membrane"/>
    <property type="evidence" value="ECO:0007669"/>
    <property type="project" value="UniProtKB-SubCell"/>
</dbReference>
<feature type="transmembrane region" description="Helical" evidence="9">
    <location>
        <begin position="38"/>
        <end position="56"/>
    </location>
</feature>
<evidence type="ECO:0000256" key="6">
    <source>
        <dbReference type="ARBA" id="ARBA00022989"/>
    </source>
</evidence>
<evidence type="ECO:0000256" key="4">
    <source>
        <dbReference type="ARBA" id="ARBA00022679"/>
    </source>
</evidence>
<comment type="catalytic activity">
    <reaction evidence="9">
        <text>N-terminal S-1,2-diacyl-sn-glyceryl-L-cysteinyl-[lipoprotein] + a glycerophospholipid = N-acyl-S-1,2-diacyl-sn-glyceryl-L-cysteinyl-[lipoprotein] + a 2-acyl-sn-glycero-3-phospholipid + H(+)</text>
        <dbReference type="Rhea" id="RHEA:48228"/>
        <dbReference type="Rhea" id="RHEA-COMP:14681"/>
        <dbReference type="Rhea" id="RHEA-COMP:14684"/>
        <dbReference type="ChEBI" id="CHEBI:15378"/>
        <dbReference type="ChEBI" id="CHEBI:136912"/>
        <dbReference type="ChEBI" id="CHEBI:140656"/>
        <dbReference type="ChEBI" id="CHEBI:140657"/>
        <dbReference type="ChEBI" id="CHEBI:140660"/>
        <dbReference type="EC" id="2.3.1.269"/>
    </reaction>
</comment>
<keyword evidence="3 9" id="KW-1003">Cell membrane</keyword>
<comment type="function">
    <text evidence="9">Catalyzes the phospholipid dependent N-acylation of the N-terminal cysteine of apolipoprotein, the last step in lipoprotein maturation.</text>
</comment>
<feature type="transmembrane region" description="Helical" evidence="9">
    <location>
        <begin position="163"/>
        <end position="183"/>
    </location>
</feature>
<dbReference type="HAMAP" id="MF_01148">
    <property type="entry name" value="Lnt"/>
    <property type="match status" value="1"/>
</dbReference>
<keyword evidence="5 9" id="KW-0812">Transmembrane</keyword>
<dbReference type="GO" id="GO:0042158">
    <property type="term" value="P:lipoprotein biosynthetic process"/>
    <property type="evidence" value="ECO:0007669"/>
    <property type="project" value="UniProtKB-UniRule"/>
</dbReference>
<keyword evidence="6 9" id="KW-1133">Transmembrane helix</keyword>
<comment type="subcellular location">
    <subcellularLocation>
        <location evidence="1 9">Cell membrane</location>
        <topology evidence="1 9">Multi-pass membrane protein</topology>
    </subcellularLocation>
</comment>
<keyword evidence="11" id="KW-0449">Lipoprotein</keyword>
<protein>
    <recommendedName>
        <fullName evidence="9">Apolipoprotein N-acyltransferase</fullName>
        <shortName evidence="9">ALP N-acyltransferase</shortName>
        <ecNumber evidence="9">2.3.1.269</ecNumber>
    </recommendedName>
</protein>
<sequence length="496" mass="53082">MADPDGALVWVPQKTWQVVGLSMVAGAIAGLGQAPFDFSILMFVGLAAAFFLCARATTARHSFLIGLGAGTGYFMVVLHWIVEPFLVDVARHGWMAPFALVFLSVGLALFWAAAFGIAKKLSVGLWGLVPLLAGAEILRAYVLTGFPWGMPAYALVNGVVGQVAAWVGPHGLNLIVFVGAAAVVASSRRIKAIGIGILALAVWPMFPSTDRVLPTAPTVRLVQPNAPQHQKWDPDYMRVFFDRALLATRAGPTRPDLIVWPETSVPAPLNDSVNTRAAIAGAASGIPVVVGINRFEGLRVYNSAVLLDETGEVEQIYDKHHLVPFGEYMPFAGLMSRFGIHGLAAKDGGGYSAGNGAVAMDLGPLGKALPLICYEVVFPQDVTGVSERPDFLMQITNDAWFGQFSGPYQHLAQARMRAIEMGLPMVRAANTGVSAMIDAKGRITAKLALNTQGYLDAALPKSFGPTLYSRTGDWVIGLLLVLVNSLLLLRARWKTH</sequence>
<evidence type="ECO:0000256" key="2">
    <source>
        <dbReference type="ARBA" id="ARBA00010065"/>
    </source>
</evidence>
<accession>A0A4U7N9E7</accession>
<dbReference type="InterPro" id="IPR004563">
    <property type="entry name" value="Apolipo_AcylTrfase"/>
</dbReference>
<feature type="transmembrane region" description="Helical" evidence="9">
    <location>
        <begin position="474"/>
        <end position="491"/>
    </location>
</feature>
<evidence type="ECO:0000256" key="5">
    <source>
        <dbReference type="ARBA" id="ARBA00022692"/>
    </source>
</evidence>
<feature type="transmembrane region" description="Helical" evidence="9">
    <location>
        <begin position="190"/>
        <end position="206"/>
    </location>
</feature>
<dbReference type="InterPro" id="IPR003010">
    <property type="entry name" value="C-N_Hydrolase"/>
</dbReference>
<dbReference type="Proteomes" id="UP000306575">
    <property type="component" value="Unassembled WGS sequence"/>
</dbReference>
<keyword evidence="8 9" id="KW-0012">Acyltransferase</keyword>
<dbReference type="UniPathway" id="UPA00666"/>
<dbReference type="Gene3D" id="3.60.110.10">
    <property type="entry name" value="Carbon-nitrogen hydrolase"/>
    <property type="match status" value="1"/>
</dbReference>
<dbReference type="OrthoDB" id="9804277at2"/>
<keyword evidence="7 9" id="KW-0472">Membrane</keyword>
<dbReference type="PANTHER" id="PTHR38686:SF1">
    <property type="entry name" value="APOLIPOPROTEIN N-ACYLTRANSFERASE"/>
    <property type="match status" value="1"/>
</dbReference>
<evidence type="ECO:0000313" key="11">
    <source>
        <dbReference type="EMBL" id="TKZ22610.1"/>
    </source>
</evidence>
<keyword evidence="12" id="KW-1185">Reference proteome</keyword>
<dbReference type="InterPro" id="IPR036526">
    <property type="entry name" value="C-N_Hydrolase_sf"/>
</dbReference>
<feature type="transmembrane region" description="Helical" evidence="9">
    <location>
        <begin position="125"/>
        <end position="143"/>
    </location>
</feature>
<keyword evidence="4 9" id="KW-0808">Transferase</keyword>
<name>A0A4U7N9E7_9RHOB</name>
<evidence type="ECO:0000313" key="12">
    <source>
        <dbReference type="Proteomes" id="UP000306575"/>
    </source>
</evidence>
<dbReference type="CDD" id="cd07571">
    <property type="entry name" value="ALP_N-acyl_transferase"/>
    <property type="match status" value="1"/>
</dbReference>
<dbReference type="EMBL" id="SULI01000001">
    <property type="protein sequence ID" value="TKZ22610.1"/>
    <property type="molecule type" value="Genomic_DNA"/>
</dbReference>
<evidence type="ECO:0000256" key="9">
    <source>
        <dbReference type="HAMAP-Rule" id="MF_01148"/>
    </source>
</evidence>
<dbReference type="Pfam" id="PF20154">
    <property type="entry name" value="LNT_N"/>
    <property type="match status" value="1"/>
</dbReference>
<evidence type="ECO:0000256" key="8">
    <source>
        <dbReference type="ARBA" id="ARBA00023315"/>
    </source>
</evidence>
<evidence type="ECO:0000256" key="1">
    <source>
        <dbReference type="ARBA" id="ARBA00004651"/>
    </source>
</evidence>
<feature type="transmembrane region" description="Helical" evidence="9">
    <location>
        <begin position="94"/>
        <end position="118"/>
    </location>
</feature>
<dbReference type="PROSITE" id="PS50263">
    <property type="entry name" value="CN_HYDROLASE"/>
    <property type="match status" value="1"/>
</dbReference>
<reference evidence="11 12" key="1">
    <citation type="submission" date="2019-04" db="EMBL/GenBank/DDBJ databases">
        <title>Genome sequence of Pelagicola litoralis CL-ES2.</title>
        <authorList>
            <person name="Cao J."/>
        </authorList>
    </citation>
    <scope>NUCLEOTIDE SEQUENCE [LARGE SCALE GENOMIC DNA]</scope>
    <source>
        <strain evidence="11 12">CL-ES2</strain>
    </source>
</reference>
<gene>
    <name evidence="9 11" type="primary">lnt</name>
    <name evidence="11" type="ORF">FAP39_01690</name>
</gene>
<dbReference type="EC" id="2.3.1.269" evidence="9"/>
<evidence type="ECO:0000259" key="10">
    <source>
        <dbReference type="PROSITE" id="PS50263"/>
    </source>
</evidence>
<comment type="pathway">
    <text evidence="9">Protein modification; lipoprotein biosynthesis (N-acyl transfer).</text>
</comment>
<evidence type="ECO:0000256" key="3">
    <source>
        <dbReference type="ARBA" id="ARBA00022475"/>
    </source>
</evidence>
<evidence type="ECO:0000256" key="7">
    <source>
        <dbReference type="ARBA" id="ARBA00023136"/>
    </source>
</evidence>
<dbReference type="InterPro" id="IPR045378">
    <property type="entry name" value="LNT_N"/>
</dbReference>
<dbReference type="AlphaFoldDB" id="A0A4U7N9E7"/>
<dbReference type="Pfam" id="PF00795">
    <property type="entry name" value="CN_hydrolase"/>
    <property type="match status" value="1"/>
</dbReference>
<proteinExistence type="inferred from homology"/>
<organism evidence="11 12">
    <name type="scientific">Shimia litoralis</name>
    <dbReference type="NCBI Taxonomy" id="420403"/>
    <lineage>
        <taxon>Bacteria</taxon>
        <taxon>Pseudomonadati</taxon>
        <taxon>Pseudomonadota</taxon>
        <taxon>Alphaproteobacteria</taxon>
        <taxon>Rhodobacterales</taxon>
        <taxon>Roseobacteraceae</taxon>
    </lineage>
</organism>
<dbReference type="SUPFAM" id="SSF56317">
    <property type="entry name" value="Carbon-nitrogen hydrolase"/>
    <property type="match status" value="1"/>
</dbReference>
<dbReference type="PANTHER" id="PTHR38686">
    <property type="entry name" value="APOLIPOPROTEIN N-ACYLTRANSFERASE"/>
    <property type="match status" value="1"/>
</dbReference>
<feature type="domain" description="CN hydrolase" evidence="10">
    <location>
        <begin position="222"/>
        <end position="461"/>
    </location>
</feature>
<dbReference type="RefSeq" id="WP_138014626.1">
    <property type="nucleotide sequence ID" value="NZ_SULI01000001.1"/>
</dbReference>
<dbReference type="GO" id="GO:0016410">
    <property type="term" value="F:N-acyltransferase activity"/>
    <property type="evidence" value="ECO:0007669"/>
    <property type="project" value="UniProtKB-UniRule"/>
</dbReference>
<comment type="similarity">
    <text evidence="2 9">Belongs to the CN hydrolase family. Apolipoprotein N-acyltransferase subfamily.</text>
</comment>
<feature type="transmembrane region" description="Helical" evidence="9">
    <location>
        <begin position="63"/>
        <end position="82"/>
    </location>
</feature>